<dbReference type="Pfam" id="PF08021">
    <property type="entry name" value="FAD_binding_9"/>
    <property type="match status" value="1"/>
</dbReference>
<organism evidence="1 2">
    <name type="scientific">Mycolicibacterium insubricum</name>
    <dbReference type="NCBI Taxonomy" id="444597"/>
    <lineage>
        <taxon>Bacteria</taxon>
        <taxon>Bacillati</taxon>
        <taxon>Actinomycetota</taxon>
        <taxon>Actinomycetes</taxon>
        <taxon>Mycobacteriales</taxon>
        <taxon>Mycobacteriaceae</taxon>
        <taxon>Mycolicibacterium</taxon>
    </lineage>
</organism>
<dbReference type="Proteomes" id="UP000192801">
    <property type="component" value="Unassembled WGS sequence"/>
</dbReference>
<dbReference type="OrthoDB" id="9814826at2"/>
<dbReference type="RefSeq" id="WP_083030961.1">
    <property type="nucleotide sequence ID" value="NZ_AP022618.1"/>
</dbReference>
<evidence type="ECO:0000313" key="1">
    <source>
        <dbReference type="EMBL" id="ORA70368.1"/>
    </source>
</evidence>
<dbReference type="PROSITE" id="PS51384">
    <property type="entry name" value="FAD_FR"/>
    <property type="match status" value="1"/>
</dbReference>
<dbReference type="CDD" id="cd06193">
    <property type="entry name" value="siderophore_interacting"/>
    <property type="match status" value="1"/>
</dbReference>
<dbReference type="InterPro" id="IPR039374">
    <property type="entry name" value="SIP_fam"/>
</dbReference>
<dbReference type="InterPro" id="IPR017927">
    <property type="entry name" value="FAD-bd_FR_type"/>
</dbReference>
<dbReference type="InterPro" id="IPR039261">
    <property type="entry name" value="FNR_nucleotide-bd"/>
</dbReference>
<dbReference type="STRING" id="444597.BST26_11060"/>
<accession>A0A1X0DDD5</accession>
<proteinExistence type="predicted"/>
<dbReference type="SUPFAM" id="SSF63380">
    <property type="entry name" value="Riboflavin synthase domain-like"/>
    <property type="match status" value="1"/>
</dbReference>
<dbReference type="PANTHER" id="PTHR30157:SF0">
    <property type="entry name" value="NADPH-DEPENDENT FERRIC-CHELATE REDUCTASE"/>
    <property type="match status" value="1"/>
</dbReference>
<evidence type="ECO:0000313" key="2">
    <source>
        <dbReference type="Proteomes" id="UP000192801"/>
    </source>
</evidence>
<dbReference type="GO" id="GO:0016491">
    <property type="term" value="F:oxidoreductase activity"/>
    <property type="evidence" value="ECO:0007669"/>
    <property type="project" value="InterPro"/>
</dbReference>
<dbReference type="InterPro" id="IPR013113">
    <property type="entry name" value="SIP_FAD-bd"/>
</dbReference>
<dbReference type="Gene3D" id="2.40.30.10">
    <property type="entry name" value="Translation factors"/>
    <property type="match status" value="1"/>
</dbReference>
<dbReference type="AlphaFoldDB" id="A0A1X0DDD5"/>
<protein>
    <submittedName>
        <fullName evidence="1">Uncharacterized protein</fullName>
    </submittedName>
</protein>
<sequence length="266" mass="28717">MNSSPAVVVASAASTPRFRRITLAVDDPEMLTVPTVADATVGVYFGDEIGRSYSVRLVHPDGRKLDIEVFLHGTGPGTAWAQAASPGDRVRLDHPNGWYSPGSGVAWQLLAADASGLPALCRILEELPAEVPAIVVAEILDEEDLALLPARPNHTLQIALGGNGIQPSRLAFLVAETALPVGQGYCWCAGEAGQTRAVRKYLRSLGWGREDYDITGYWRHDAAHWEARFAPVADEMMAVYRRARADGMSEQAAMEAVDEALEREGL</sequence>
<dbReference type="Gene3D" id="3.40.50.80">
    <property type="entry name" value="Nucleotide-binding domain of ferredoxin-NADP reductase (FNR) module"/>
    <property type="match status" value="1"/>
</dbReference>
<dbReference type="EMBL" id="MVHS01000022">
    <property type="protein sequence ID" value="ORA70368.1"/>
    <property type="molecule type" value="Genomic_DNA"/>
</dbReference>
<name>A0A1X0DDD5_9MYCO</name>
<comment type="caution">
    <text evidence="1">The sequence shown here is derived from an EMBL/GenBank/DDBJ whole genome shotgun (WGS) entry which is preliminary data.</text>
</comment>
<dbReference type="InterPro" id="IPR007037">
    <property type="entry name" value="SIP_rossman_dom"/>
</dbReference>
<dbReference type="Pfam" id="PF04954">
    <property type="entry name" value="SIP"/>
    <property type="match status" value="1"/>
</dbReference>
<keyword evidence="2" id="KW-1185">Reference proteome</keyword>
<dbReference type="InterPro" id="IPR017938">
    <property type="entry name" value="Riboflavin_synthase-like_b-brl"/>
</dbReference>
<gene>
    <name evidence="1" type="ORF">BST26_11060</name>
</gene>
<reference evidence="1 2" key="1">
    <citation type="submission" date="2016-12" db="EMBL/GenBank/DDBJ databases">
        <title>The new phylogeny of genus Mycobacterium.</title>
        <authorList>
            <person name="Tortoli E."/>
            <person name="Trovato A."/>
            <person name="Cirillo D.M."/>
        </authorList>
    </citation>
    <scope>NUCLEOTIDE SEQUENCE [LARGE SCALE GENOMIC DNA]</scope>
    <source>
        <strain evidence="1 2">DSM 45130</strain>
    </source>
</reference>
<dbReference type="PANTHER" id="PTHR30157">
    <property type="entry name" value="FERRIC REDUCTASE, NADPH-DEPENDENT"/>
    <property type="match status" value="1"/>
</dbReference>